<keyword evidence="5 13" id="KW-1133">Transmembrane helix</keyword>
<proteinExistence type="inferred from homology"/>
<dbReference type="Gene3D" id="2.60.470.10">
    <property type="entry name" value="Acid-sensing ion channels like domains"/>
    <property type="match status" value="1"/>
</dbReference>
<accession>A0A9Q1BBY7</accession>
<keyword evidence="9" id="KW-0325">Glycoprotein</keyword>
<dbReference type="PANTHER" id="PTHR11690">
    <property type="entry name" value="AMILORIDE-SENSITIVE SODIUM CHANNEL-RELATED"/>
    <property type="match status" value="1"/>
</dbReference>
<keyword evidence="15" id="KW-1185">Reference proteome</keyword>
<sequence length="555" mass="64118">MADVQQGDHNAQRMAPVTVLEILNDFADKTTAHAFPEIILNPRILAKVVWSLLLTIAFLLFCFQTSTLLSNYHTFNTNIQLVNSEYVEFPAVTICNFNRMKRSQVNENSRYDYVRLVENTKFLKEHIEGLSNYYWLFPSDYFSDSQVSTTESTNGVERDRKRRDIFSYESQFSYWDYSSGVEWDDLYDLFYGLGDDFASKILEEIAPTKEELRTMGHQAKDFILQCDFNKAKCDYRNFTTFQNKQYGNCFTFNITQEQKKSGRVTKVGSDYGLHLTLFIDALQYIGLFTEELGVRLAIHPQNIFPHPEDVGISVTPGFSTSIGLRQVELKRLGGRYGDCTNEGTKNHLSSDKYDYSIISCQKKCLLDHLKERCDCVNNIYDDYANIPNCKDNATQESQVRCQQQVEMNFHANKIKCNCPPPCHEYVYNTKLSTARWPSETYEPHLRDKLEAENVTAFRSLDSTKFSRENLVRLQVYFEELNYELIEQVPAHTVAEVLSNLGGTLGLYIGFSVLTIFEFVILCYRLAVFAFKKDLQTSNTKDTRKTSNMALHNVRV</sequence>
<dbReference type="AlphaFoldDB" id="A0A9Q1BBY7"/>
<dbReference type="GO" id="GO:0005886">
    <property type="term" value="C:plasma membrane"/>
    <property type="evidence" value="ECO:0007669"/>
    <property type="project" value="TreeGrafter"/>
</dbReference>
<evidence type="ECO:0000256" key="3">
    <source>
        <dbReference type="ARBA" id="ARBA00022461"/>
    </source>
</evidence>
<evidence type="ECO:0000313" key="15">
    <source>
        <dbReference type="Proteomes" id="UP001152320"/>
    </source>
</evidence>
<dbReference type="GO" id="GO:0015280">
    <property type="term" value="F:ligand-gated sodium channel activity"/>
    <property type="evidence" value="ECO:0007669"/>
    <property type="project" value="TreeGrafter"/>
</dbReference>
<dbReference type="Pfam" id="PF00858">
    <property type="entry name" value="ASC"/>
    <property type="match status" value="1"/>
</dbReference>
<comment type="subcellular location">
    <subcellularLocation>
        <location evidence="1">Membrane</location>
        <topology evidence="1">Multi-pass membrane protein</topology>
    </subcellularLocation>
</comment>
<dbReference type="FunFam" id="1.10.287.770:FF:000001">
    <property type="entry name" value="Acid-sensing ion channel subunit 1"/>
    <property type="match status" value="1"/>
</dbReference>
<keyword evidence="10 12" id="KW-0739">Sodium transport</keyword>
<evidence type="ECO:0000256" key="13">
    <source>
        <dbReference type="SAM" id="Phobius"/>
    </source>
</evidence>
<comment type="similarity">
    <text evidence="12">Belongs to the amiloride-sensitive sodium channel (TC 1.A.6) family.</text>
</comment>
<dbReference type="Gene3D" id="1.10.287.770">
    <property type="entry name" value="YojJ-like"/>
    <property type="match status" value="1"/>
</dbReference>
<keyword evidence="3 12" id="KW-0894">Sodium channel</keyword>
<evidence type="ECO:0000256" key="12">
    <source>
        <dbReference type="RuleBase" id="RU000679"/>
    </source>
</evidence>
<evidence type="ECO:0000256" key="10">
    <source>
        <dbReference type="ARBA" id="ARBA00023201"/>
    </source>
</evidence>
<dbReference type="PANTHER" id="PTHR11690:SF248">
    <property type="entry name" value="PICKPOCKET 17, ISOFORM A"/>
    <property type="match status" value="1"/>
</dbReference>
<organism evidence="14 15">
    <name type="scientific">Holothuria leucospilota</name>
    <name type="common">Black long sea cucumber</name>
    <name type="synonym">Mertensiothuria leucospilota</name>
    <dbReference type="NCBI Taxonomy" id="206669"/>
    <lineage>
        <taxon>Eukaryota</taxon>
        <taxon>Metazoa</taxon>
        <taxon>Echinodermata</taxon>
        <taxon>Eleutherozoa</taxon>
        <taxon>Echinozoa</taxon>
        <taxon>Holothuroidea</taxon>
        <taxon>Aspidochirotacea</taxon>
        <taxon>Aspidochirotida</taxon>
        <taxon>Holothuriidae</taxon>
        <taxon>Holothuria</taxon>
    </lineage>
</organism>
<gene>
    <name evidence="14" type="ORF">HOLleu_42817</name>
</gene>
<evidence type="ECO:0000256" key="11">
    <source>
        <dbReference type="ARBA" id="ARBA00023303"/>
    </source>
</evidence>
<keyword evidence="6" id="KW-0915">Sodium</keyword>
<evidence type="ECO:0000256" key="4">
    <source>
        <dbReference type="ARBA" id="ARBA00022692"/>
    </source>
</evidence>
<evidence type="ECO:0000256" key="1">
    <source>
        <dbReference type="ARBA" id="ARBA00004141"/>
    </source>
</evidence>
<feature type="transmembrane region" description="Helical" evidence="13">
    <location>
        <begin position="504"/>
        <end position="530"/>
    </location>
</feature>
<name>A0A9Q1BBY7_HOLLE</name>
<feature type="transmembrane region" description="Helical" evidence="13">
    <location>
        <begin position="48"/>
        <end position="69"/>
    </location>
</feature>
<keyword evidence="7 12" id="KW-0406">Ion transport</keyword>
<evidence type="ECO:0000256" key="7">
    <source>
        <dbReference type="ARBA" id="ARBA00023065"/>
    </source>
</evidence>
<evidence type="ECO:0000256" key="9">
    <source>
        <dbReference type="ARBA" id="ARBA00023180"/>
    </source>
</evidence>
<evidence type="ECO:0000313" key="14">
    <source>
        <dbReference type="EMBL" id="KAJ8018917.1"/>
    </source>
</evidence>
<keyword evidence="2 12" id="KW-0813">Transport</keyword>
<protein>
    <submittedName>
        <fullName evidence="14">Acid-sensing ion channel 2</fullName>
    </submittedName>
</protein>
<dbReference type="OrthoDB" id="6021021at2759"/>
<dbReference type="PRINTS" id="PR01078">
    <property type="entry name" value="AMINACHANNEL"/>
</dbReference>
<evidence type="ECO:0000256" key="2">
    <source>
        <dbReference type="ARBA" id="ARBA00022448"/>
    </source>
</evidence>
<keyword evidence="8 13" id="KW-0472">Membrane</keyword>
<keyword evidence="11 12" id="KW-0407">Ion channel</keyword>
<comment type="caution">
    <text evidence="14">The sequence shown here is derived from an EMBL/GenBank/DDBJ whole genome shotgun (WGS) entry which is preliminary data.</text>
</comment>
<evidence type="ECO:0000256" key="6">
    <source>
        <dbReference type="ARBA" id="ARBA00023053"/>
    </source>
</evidence>
<dbReference type="Proteomes" id="UP001152320">
    <property type="component" value="Unassembled WGS sequence"/>
</dbReference>
<evidence type="ECO:0000256" key="5">
    <source>
        <dbReference type="ARBA" id="ARBA00022989"/>
    </source>
</evidence>
<dbReference type="InterPro" id="IPR001873">
    <property type="entry name" value="ENaC"/>
</dbReference>
<dbReference type="EMBL" id="JAIZAY010000140">
    <property type="protein sequence ID" value="KAJ8018917.1"/>
    <property type="molecule type" value="Genomic_DNA"/>
</dbReference>
<keyword evidence="4 12" id="KW-0812">Transmembrane</keyword>
<evidence type="ECO:0000256" key="8">
    <source>
        <dbReference type="ARBA" id="ARBA00023136"/>
    </source>
</evidence>
<reference evidence="14" key="1">
    <citation type="submission" date="2021-10" db="EMBL/GenBank/DDBJ databases">
        <title>Tropical sea cucumber genome reveals ecological adaptation and Cuvierian tubules defense mechanism.</title>
        <authorList>
            <person name="Chen T."/>
        </authorList>
    </citation>
    <scope>NUCLEOTIDE SEQUENCE</scope>
    <source>
        <strain evidence="14">Nanhai2018</strain>
        <tissue evidence="14">Muscle</tissue>
    </source>
</reference>